<dbReference type="OrthoDB" id="3378680at2"/>
<evidence type="ECO:0000313" key="4">
    <source>
        <dbReference type="EMBL" id="TWX67583.1"/>
    </source>
</evidence>
<keyword evidence="5" id="KW-1185">Reference proteome</keyword>
<dbReference type="EMBL" id="VOLR01000017">
    <property type="protein sequence ID" value="TWX57881.1"/>
    <property type="molecule type" value="Genomic_DNA"/>
</dbReference>
<gene>
    <name evidence="3" type="ORF">ESZ26_13030</name>
    <name evidence="4" type="ORF">ESZ27_08900</name>
</gene>
<evidence type="ECO:0000313" key="5">
    <source>
        <dbReference type="Proteomes" id="UP000321525"/>
    </source>
</evidence>
<feature type="transmembrane region" description="Helical" evidence="1">
    <location>
        <begin position="111"/>
        <end position="134"/>
    </location>
</feature>
<feature type="domain" description="YdbS-like PH" evidence="2">
    <location>
        <begin position="168"/>
        <end position="235"/>
    </location>
</feature>
<accession>A0A5C6QFS2</accession>
<keyword evidence="1" id="KW-0472">Membrane</keyword>
<dbReference type="InterPro" id="IPR005182">
    <property type="entry name" value="YdbS-like_PH"/>
</dbReference>
<feature type="transmembrane region" description="Helical" evidence="1">
    <location>
        <begin position="140"/>
        <end position="159"/>
    </location>
</feature>
<evidence type="ECO:0000313" key="3">
    <source>
        <dbReference type="EMBL" id="TWX57881.1"/>
    </source>
</evidence>
<comment type="caution">
    <text evidence="4">The sequence shown here is derived from an EMBL/GenBank/DDBJ whole genome shotgun (WGS) entry which is preliminary data.</text>
</comment>
<keyword evidence="1" id="KW-1133">Transmembrane helix</keyword>
<reference evidence="4 6" key="1">
    <citation type="submission" date="2019-07" db="EMBL/GenBank/DDBJ databases">
        <title>Genomes of sea-ice associated Colwellia species.</title>
        <authorList>
            <person name="Bowman J.P."/>
        </authorList>
    </citation>
    <scope>NUCLEOTIDE SEQUENCE [LARGE SCALE GENOMIC DNA]</scope>
    <source>
        <strain evidence="3 5">ACAM 607</strain>
        <strain evidence="4 6">IC036</strain>
    </source>
</reference>
<organism evidence="4 6">
    <name type="scientific">Colwellia hornerae</name>
    <dbReference type="NCBI Taxonomy" id="89402"/>
    <lineage>
        <taxon>Bacteria</taxon>
        <taxon>Pseudomonadati</taxon>
        <taxon>Pseudomonadota</taxon>
        <taxon>Gammaproteobacteria</taxon>
        <taxon>Alteromonadales</taxon>
        <taxon>Colwelliaceae</taxon>
        <taxon>Colwellia</taxon>
    </lineage>
</organism>
<dbReference type="Proteomes" id="UP000321525">
    <property type="component" value="Unassembled WGS sequence"/>
</dbReference>
<keyword evidence="1" id="KW-0812">Transmembrane</keyword>
<sequence length="244" mass="27892">MVDLRINMTVTCPKCEYQRTTEDDDIFPDWQCPKCEIAYNKFKSLEQGIGEAINTKNKAQPKSPSRSNKAFKQNKNLLPTIPKGRKKFIEESLSKDENIEHLFEFNWVVKVPMYISIFLSFIFLCITLLAVVLIGRSQDILMWGFFCTFFIGVATYEYFRLKSLEMGATNKRLIVKTGIVSRHTEEMRIAAIETIELNQGVVDRLLGMGTIKVSGVGVSTLKFSKIDAPLEVKKKIESIRAQFI</sequence>
<proteinExistence type="predicted"/>
<evidence type="ECO:0000313" key="6">
    <source>
        <dbReference type="Proteomes" id="UP000321917"/>
    </source>
</evidence>
<dbReference type="PANTHER" id="PTHR37938:SF1">
    <property type="entry name" value="BLL0215 PROTEIN"/>
    <property type="match status" value="1"/>
</dbReference>
<dbReference type="Proteomes" id="UP000321917">
    <property type="component" value="Unassembled WGS sequence"/>
</dbReference>
<dbReference type="Pfam" id="PF03703">
    <property type="entry name" value="bPH_2"/>
    <property type="match status" value="1"/>
</dbReference>
<dbReference type="EMBL" id="VOLQ01000013">
    <property type="protein sequence ID" value="TWX67583.1"/>
    <property type="molecule type" value="Genomic_DNA"/>
</dbReference>
<name>A0A5C6QFS2_9GAMM</name>
<dbReference type="AlphaFoldDB" id="A0A5C6QFS2"/>
<evidence type="ECO:0000259" key="2">
    <source>
        <dbReference type="Pfam" id="PF03703"/>
    </source>
</evidence>
<dbReference type="PANTHER" id="PTHR37938">
    <property type="entry name" value="BLL0215 PROTEIN"/>
    <property type="match status" value="1"/>
</dbReference>
<protein>
    <submittedName>
        <fullName evidence="4">PH domain-containing protein</fullName>
    </submittedName>
</protein>
<evidence type="ECO:0000256" key="1">
    <source>
        <dbReference type="SAM" id="Phobius"/>
    </source>
</evidence>